<evidence type="ECO:0000313" key="3">
    <source>
        <dbReference type="Proteomes" id="UP000242287"/>
    </source>
</evidence>
<reference evidence="2 3" key="1">
    <citation type="submission" date="2014-02" db="EMBL/GenBank/DDBJ databases">
        <title>Transposable element dynamics among asymbiotic and ectomycorrhizal Amanita fungi.</title>
        <authorList>
            <consortium name="DOE Joint Genome Institute"/>
            <person name="Hess J."/>
            <person name="Skrede I."/>
            <person name="Wolfe B."/>
            <person name="LaButti K."/>
            <person name="Ohm R.A."/>
            <person name="Grigoriev I.V."/>
            <person name="Pringle A."/>
        </authorList>
    </citation>
    <scope>NUCLEOTIDE SEQUENCE [LARGE SCALE GENOMIC DNA]</scope>
    <source>
        <strain evidence="2 3">SKay4041</strain>
    </source>
</reference>
<organism evidence="2 3">
    <name type="scientific">Amanita thiersii Skay4041</name>
    <dbReference type="NCBI Taxonomy" id="703135"/>
    <lineage>
        <taxon>Eukaryota</taxon>
        <taxon>Fungi</taxon>
        <taxon>Dikarya</taxon>
        <taxon>Basidiomycota</taxon>
        <taxon>Agaricomycotina</taxon>
        <taxon>Agaricomycetes</taxon>
        <taxon>Agaricomycetidae</taxon>
        <taxon>Agaricales</taxon>
        <taxon>Pluteineae</taxon>
        <taxon>Amanitaceae</taxon>
        <taxon>Amanita</taxon>
    </lineage>
</organism>
<evidence type="ECO:0000313" key="2">
    <source>
        <dbReference type="EMBL" id="PFH45147.1"/>
    </source>
</evidence>
<dbReference type="EMBL" id="KZ302531">
    <property type="protein sequence ID" value="PFH45147.1"/>
    <property type="molecule type" value="Genomic_DNA"/>
</dbReference>
<protein>
    <submittedName>
        <fullName evidence="2">Uncharacterized protein</fullName>
    </submittedName>
</protein>
<keyword evidence="3" id="KW-1185">Reference proteome</keyword>
<feature type="region of interest" description="Disordered" evidence="1">
    <location>
        <begin position="1"/>
        <end position="26"/>
    </location>
</feature>
<proteinExistence type="predicted"/>
<accession>A0A2A9NA76</accession>
<dbReference type="Proteomes" id="UP000242287">
    <property type="component" value="Unassembled WGS sequence"/>
</dbReference>
<sequence>MVHQQSTVIQQLQNQPPPTIPGTIPQGPKMASLPLYNGSMASCEAFINACQLYISAKPHEFATLQIKITWVLGFMQTGISDKSGMSDILDISDNPIESLV</sequence>
<name>A0A2A9NA76_9AGAR</name>
<dbReference type="OrthoDB" id="3067544at2759"/>
<evidence type="ECO:0000256" key="1">
    <source>
        <dbReference type="SAM" id="MobiDB-lite"/>
    </source>
</evidence>
<gene>
    <name evidence="2" type="ORF">AMATHDRAFT_9903</name>
</gene>
<dbReference type="AlphaFoldDB" id="A0A2A9NA76"/>
<feature type="compositionally biased region" description="Polar residues" evidence="1">
    <location>
        <begin position="1"/>
        <end position="14"/>
    </location>
</feature>